<feature type="domain" description="GAF" evidence="4">
    <location>
        <begin position="24"/>
        <end position="171"/>
    </location>
</feature>
<accession>A0A1H0P651</accession>
<sequence>MTDDRPGGRLVVADVLASVVSQGDRSIWADALVVDCQRHLGAAGVGLAVADDSGPVGVLAASRGAGQVGEDLQFALGEGPCRLAARDRRTVHAPDLARDDRWVQFGRSAAEAGIAAATSVPLQVGAVLVGVLDVYCGTPGPLAVESARDLVVYGQAATAVLLLLADVDEVGGAGGNADVLADLADIRPVVHQAAGMVAVQLGMDLGEALLELRARAFGAGRSLRDLATDVVARRTRFDVPPHGRPTGDTPSADPERNPDEHP</sequence>
<feature type="region of interest" description="Disordered" evidence="3">
    <location>
        <begin position="235"/>
        <end position="262"/>
    </location>
</feature>
<gene>
    <name evidence="6" type="ORF">SAMN05660199_02983</name>
</gene>
<evidence type="ECO:0000313" key="7">
    <source>
        <dbReference type="Proteomes" id="UP000199088"/>
    </source>
</evidence>
<dbReference type="SMART" id="SM01012">
    <property type="entry name" value="ANTAR"/>
    <property type="match status" value="1"/>
</dbReference>
<name>A0A1H0P651_9ACTN</name>
<dbReference type="Gene3D" id="1.10.10.10">
    <property type="entry name" value="Winged helix-like DNA-binding domain superfamily/Winged helix DNA-binding domain"/>
    <property type="match status" value="1"/>
</dbReference>
<evidence type="ECO:0000259" key="4">
    <source>
        <dbReference type="SMART" id="SM00065"/>
    </source>
</evidence>
<dbReference type="InterPro" id="IPR003018">
    <property type="entry name" value="GAF"/>
</dbReference>
<dbReference type="Gene3D" id="3.30.450.40">
    <property type="match status" value="1"/>
</dbReference>
<dbReference type="Proteomes" id="UP000199088">
    <property type="component" value="Unassembled WGS sequence"/>
</dbReference>
<evidence type="ECO:0000256" key="1">
    <source>
        <dbReference type="ARBA" id="ARBA00023015"/>
    </source>
</evidence>
<feature type="domain" description="ANTAR" evidence="5">
    <location>
        <begin position="175"/>
        <end position="231"/>
    </location>
</feature>
<dbReference type="SMART" id="SM00065">
    <property type="entry name" value="GAF"/>
    <property type="match status" value="1"/>
</dbReference>
<keyword evidence="2" id="KW-0804">Transcription</keyword>
<dbReference type="Pfam" id="PF03861">
    <property type="entry name" value="ANTAR"/>
    <property type="match status" value="1"/>
</dbReference>
<evidence type="ECO:0000256" key="2">
    <source>
        <dbReference type="ARBA" id="ARBA00023163"/>
    </source>
</evidence>
<dbReference type="InterPro" id="IPR005561">
    <property type="entry name" value="ANTAR"/>
</dbReference>
<dbReference type="AlphaFoldDB" id="A0A1H0P651"/>
<dbReference type="SUPFAM" id="SSF55781">
    <property type="entry name" value="GAF domain-like"/>
    <property type="match status" value="1"/>
</dbReference>
<dbReference type="RefSeq" id="WP_165617607.1">
    <property type="nucleotide sequence ID" value="NZ_FNIR01000009.1"/>
</dbReference>
<dbReference type="STRING" id="1052260.SAMN05660199_02983"/>
<reference evidence="7" key="1">
    <citation type="submission" date="2016-10" db="EMBL/GenBank/DDBJ databases">
        <authorList>
            <person name="Varghese N."/>
            <person name="Submissions S."/>
        </authorList>
    </citation>
    <scope>NUCLEOTIDE SEQUENCE [LARGE SCALE GENOMIC DNA]</scope>
    <source>
        <strain evidence="7">DSM 45843</strain>
    </source>
</reference>
<keyword evidence="7" id="KW-1185">Reference proteome</keyword>
<evidence type="ECO:0000259" key="5">
    <source>
        <dbReference type="SMART" id="SM01012"/>
    </source>
</evidence>
<organism evidence="6 7">
    <name type="scientific">Klenkia soli</name>
    <dbReference type="NCBI Taxonomy" id="1052260"/>
    <lineage>
        <taxon>Bacteria</taxon>
        <taxon>Bacillati</taxon>
        <taxon>Actinomycetota</taxon>
        <taxon>Actinomycetes</taxon>
        <taxon>Geodermatophilales</taxon>
        <taxon>Geodermatophilaceae</taxon>
        <taxon>Klenkia</taxon>
    </lineage>
</organism>
<dbReference type="Pfam" id="PF13185">
    <property type="entry name" value="GAF_2"/>
    <property type="match status" value="1"/>
</dbReference>
<evidence type="ECO:0000313" key="6">
    <source>
        <dbReference type="EMBL" id="SDP00512.1"/>
    </source>
</evidence>
<dbReference type="InterPro" id="IPR036388">
    <property type="entry name" value="WH-like_DNA-bd_sf"/>
</dbReference>
<keyword evidence="1" id="KW-0805">Transcription regulation</keyword>
<dbReference type="GO" id="GO:0003723">
    <property type="term" value="F:RNA binding"/>
    <property type="evidence" value="ECO:0007669"/>
    <property type="project" value="InterPro"/>
</dbReference>
<dbReference type="EMBL" id="FNIR01000009">
    <property type="protein sequence ID" value="SDP00512.1"/>
    <property type="molecule type" value="Genomic_DNA"/>
</dbReference>
<evidence type="ECO:0000256" key="3">
    <source>
        <dbReference type="SAM" id="MobiDB-lite"/>
    </source>
</evidence>
<proteinExistence type="predicted"/>
<dbReference type="InterPro" id="IPR029016">
    <property type="entry name" value="GAF-like_dom_sf"/>
</dbReference>
<protein>
    <submittedName>
        <fullName evidence="6">GAF domain-containing protein</fullName>
    </submittedName>
</protein>
<feature type="compositionally biased region" description="Basic and acidic residues" evidence="3">
    <location>
        <begin position="253"/>
        <end position="262"/>
    </location>
</feature>